<dbReference type="GO" id="GO:0006357">
    <property type="term" value="P:regulation of transcription by RNA polymerase II"/>
    <property type="evidence" value="ECO:0007669"/>
    <property type="project" value="TreeGrafter"/>
</dbReference>
<proteinExistence type="predicted"/>
<dbReference type="SUPFAM" id="SSF53098">
    <property type="entry name" value="Ribonuclease H-like"/>
    <property type="match status" value="1"/>
</dbReference>
<gene>
    <name evidence="3" type="ORF">SKAU_G00410720</name>
</gene>
<dbReference type="GO" id="GO:0005634">
    <property type="term" value="C:nucleus"/>
    <property type="evidence" value="ECO:0007669"/>
    <property type="project" value="TreeGrafter"/>
</dbReference>
<dbReference type="Proteomes" id="UP001152622">
    <property type="component" value="Chromosome 22"/>
</dbReference>
<evidence type="ECO:0000259" key="2">
    <source>
        <dbReference type="Pfam" id="PF05699"/>
    </source>
</evidence>
<accession>A0A9Q1E7P9</accession>
<dbReference type="PANTHER" id="PTHR46169:SF29">
    <property type="entry name" value="DNA REPLICATION-RELATED ELEMENT FACTOR, ISOFORM A"/>
    <property type="match status" value="1"/>
</dbReference>
<comment type="caution">
    <text evidence="3">The sequence shown here is derived from an EMBL/GenBank/DDBJ whole genome shotgun (WGS) entry which is preliminary data.</text>
</comment>
<dbReference type="InterPro" id="IPR008906">
    <property type="entry name" value="HATC_C_dom"/>
</dbReference>
<feature type="domain" description="HAT C-terminal dimerisation" evidence="2">
    <location>
        <begin position="193"/>
        <end position="264"/>
    </location>
</feature>
<dbReference type="AlphaFoldDB" id="A0A9Q1E7P9"/>
<organism evidence="3 4">
    <name type="scientific">Synaphobranchus kaupii</name>
    <name type="common">Kaup's arrowtooth eel</name>
    <dbReference type="NCBI Taxonomy" id="118154"/>
    <lineage>
        <taxon>Eukaryota</taxon>
        <taxon>Metazoa</taxon>
        <taxon>Chordata</taxon>
        <taxon>Craniata</taxon>
        <taxon>Vertebrata</taxon>
        <taxon>Euteleostomi</taxon>
        <taxon>Actinopterygii</taxon>
        <taxon>Neopterygii</taxon>
        <taxon>Teleostei</taxon>
        <taxon>Anguilliformes</taxon>
        <taxon>Synaphobranchidae</taxon>
        <taxon>Synaphobranchus</taxon>
    </lineage>
</organism>
<keyword evidence="4" id="KW-1185">Reference proteome</keyword>
<dbReference type="EMBL" id="JAINUF010000022">
    <property type="protein sequence ID" value="KAJ8333753.1"/>
    <property type="molecule type" value="Genomic_DNA"/>
</dbReference>
<name>A0A9Q1E7P9_SYNKA</name>
<dbReference type="OrthoDB" id="10050977at2759"/>
<dbReference type="InterPro" id="IPR052717">
    <property type="entry name" value="Vacuolar_transposase_reg"/>
</dbReference>
<feature type="compositionally biased region" description="Acidic residues" evidence="1">
    <location>
        <begin position="125"/>
        <end position="151"/>
    </location>
</feature>
<sequence>MVLDVKTRWNSLFLMVERFLEQYPALQAAALDPRLRKPMEKDKLDRITDEDFIRAEEFIKVMKVLYTSTLCVSSEKSPTCGQILPILEKLKDHFTAQEGDSLFVSGIKQKVWTDLSGRYQLPLPDLEEDSDTTQEAEYDDGTLISEEEEEENPKTALEELFAEEERELRTIQPNTLTSAQRIRQEIQLYRGLPPIPMAEDPVLWCWRKRDTLPLLAELSHSYLCVQASSTPSERVFSTAGDTISKERSRIMPDKADMLIFLQKNC</sequence>
<dbReference type="PANTHER" id="PTHR46169">
    <property type="entry name" value="DNA REPLICATION-RELATED ELEMENT FACTOR, ISOFORM A"/>
    <property type="match status" value="1"/>
</dbReference>
<feature type="region of interest" description="Disordered" evidence="1">
    <location>
        <begin position="123"/>
        <end position="154"/>
    </location>
</feature>
<dbReference type="Pfam" id="PF05699">
    <property type="entry name" value="Dimer_Tnp_hAT"/>
    <property type="match status" value="1"/>
</dbReference>
<dbReference type="InterPro" id="IPR012337">
    <property type="entry name" value="RNaseH-like_sf"/>
</dbReference>
<protein>
    <recommendedName>
        <fullName evidence="2">HAT C-terminal dimerisation domain-containing protein</fullName>
    </recommendedName>
</protein>
<evidence type="ECO:0000313" key="3">
    <source>
        <dbReference type="EMBL" id="KAJ8333753.1"/>
    </source>
</evidence>
<reference evidence="3" key="1">
    <citation type="journal article" date="2023" name="Science">
        <title>Genome structures resolve the early diversification of teleost fishes.</title>
        <authorList>
            <person name="Parey E."/>
            <person name="Louis A."/>
            <person name="Montfort J."/>
            <person name="Bouchez O."/>
            <person name="Roques C."/>
            <person name="Iampietro C."/>
            <person name="Lluch J."/>
            <person name="Castinel A."/>
            <person name="Donnadieu C."/>
            <person name="Desvignes T."/>
            <person name="Floi Bucao C."/>
            <person name="Jouanno E."/>
            <person name="Wen M."/>
            <person name="Mejri S."/>
            <person name="Dirks R."/>
            <person name="Jansen H."/>
            <person name="Henkel C."/>
            <person name="Chen W.J."/>
            <person name="Zahm M."/>
            <person name="Cabau C."/>
            <person name="Klopp C."/>
            <person name="Thompson A.W."/>
            <person name="Robinson-Rechavi M."/>
            <person name="Braasch I."/>
            <person name="Lecointre G."/>
            <person name="Bobe J."/>
            <person name="Postlethwait J.H."/>
            <person name="Berthelot C."/>
            <person name="Roest Crollius H."/>
            <person name="Guiguen Y."/>
        </authorList>
    </citation>
    <scope>NUCLEOTIDE SEQUENCE</scope>
    <source>
        <strain evidence="3">WJC10195</strain>
    </source>
</reference>
<dbReference type="GO" id="GO:0046983">
    <property type="term" value="F:protein dimerization activity"/>
    <property type="evidence" value="ECO:0007669"/>
    <property type="project" value="InterPro"/>
</dbReference>
<evidence type="ECO:0000313" key="4">
    <source>
        <dbReference type="Proteomes" id="UP001152622"/>
    </source>
</evidence>
<evidence type="ECO:0000256" key="1">
    <source>
        <dbReference type="SAM" id="MobiDB-lite"/>
    </source>
</evidence>